<dbReference type="CDD" id="cd14947">
    <property type="entry name" value="NBR1_like"/>
    <property type="match status" value="1"/>
</dbReference>
<proteinExistence type="predicted"/>
<dbReference type="Proteomes" id="UP000295151">
    <property type="component" value="Unassembled WGS sequence"/>
</dbReference>
<dbReference type="PROSITE" id="PS50943">
    <property type="entry name" value="HTH_CROC1"/>
    <property type="match status" value="1"/>
</dbReference>
<dbReference type="Pfam" id="PF16158">
    <property type="entry name" value="N_BRCA1_IG"/>
    <property type="match status" value="1"/>
</dbReference>
<organism evidence="2 3">
    <name type="scientific">Kribbella voronezhensis</name>
    <dbReference type="NCBI Taxonomy" id="2512212"/>
    <lineage>
        <taxon>Bacteria</taxon>
        <taxon>Bacillati</taxon>
        <taxon>Actinomycetota</taxon>
        <taxon>Actinomycetes</taxon>
        <taxon>Propionibacteriales</taxon>
        <taxon>Kribbellaceae</taxon>
        <taxon>Kribbella</taxon>
    </lineage>
</organism>
<feature type="domain" description="HTH cro/C1-type" evidence="1">
    <location>
        <begin position="14"/>
        <end position="55"/>
    </location>
</feature>
<dbReference type="Gene3D" id="1.10.260.40">
    <property type="entry name" value="lambda repressor-like DNA-binding domains"/>
    <property type="match status" value="1"/>
</dbReference>
<evidence type="ECO:0000313" key="2">
    <source>
        <dbReference type="EMBL" id="TDU91866.1"/>
    </source>
</evidence>
<dbReference type="GO" id="GO:0005975">
    <property type="term" value="P:carbohydrate metabolic process"/>
    <property type="evidence" value="ECO:0007669"/>
    <property type="project" value="UniProtKB-ARBA"/>
</dbReference>
<evidence type="ECO:0000259" key="1">
    <source>
        <dbReference type="PROSITE" id="PS50943"/>
    </source>
</evidence>
<dbReference type="InterPro" id="IPR001387">
    <property type="entry name" value="Cro/C1-type_HTH"/>
</dbReference>
<dbReference type="InterPro" id="IPR010982">
    <property type="entry name" value="Lambda_DNA-bd_dom_sf"/>
</dbReference>
<name>A0A4R7TJI4_9ACTN</name>
<dbReference type="AlphaFoldDB" id="A0A4R7TJI4"/>
<dbReference type="Pfam" id="PF13560">
    <property type="entry name" value="HTH_31"/>
    <property type="match status" value="1"/>
</dbReference>
<evidence type="ECO:0000313" key="3">
    <source>
        <dbReference type="Proteomes" id="UP000295151"/>
    </source>
</evidence>
<gene>
    <name evidence="2" type="ORF">EV138_5479</name>
</gene>
<comment type="caution">
    <text evidence="2">The sequence shown here is derived from an EMBL/GenBank/DDBJ whole genome shotgun (WGS) entry which is preliminary data.</text>
</comment>
<accession>A0A4R7TJI4</accession>
<dbReference type="CDD" id="cd00093">
    <property type="entry name" value="HTH_XRE"/>
    <property type="match status" value="1"/>
</dbReference>
<dbReference type="GO" id="GO:0003677">
    <property type="term" value="F:DNA binding"/>
    <property type="evidence" value="ECO:0007669"/>
    <property type="project" value="InterPro"/>
</dbReference>
<dbReference type="OrthoDB" id="166850at2"/>
<dbReference type="InterPro" id="IPR013783">
    <property type="entry name" value="Ig-like_fold"/>
</dbReference>
<dbReference type="Gene3D" id="2.60.40.10">
    <property type="entry name" value="Immunoglobulins"/>
    <property type="match status" value="1"/>
</dbReference>
<dbReference type="SUPFAM" id="SSF47413">
    <property type="entry name" value="lambda repressor-like DNA-binding domains"/>
    <property type="match status" value="1"/>
</dbReference>
<reference evidence="2 3" key="1">
    <citation type="submission" date="2019-03" db="EMBL/GenBank/DDBJ databases">
        <title>Genomic Encyclopedia of Type Strains, Phase III (KMG-III): the genomes of soil and plant-associated and newly described type strains.</title>
        <authorList>
            <person name="Whitman W."/>
        </authorList>
    </citation>
    <scope>NUCLEOTIDE SEQUENCE [LARGE SCALE GENOMIC DNA]</scope>
    <source>
        <strain evidence="2 3">VKM Ac-2575</strain>
    </source>
</reference>
<keyword evidence="3" id="KW-1185">Reference proteome</keyword>
<dbReference type="InterPro" id="IPR032350">
    <property type="entry name" value="Nbr1_FW"/>
</dbReference>
<dbReference type="EMBL" id="SOCE01000001">
    <property type="protein sequence ID" value="TDU91866.1"/>
    <property type="molecule type" value="Genomic_DNA"/>
</dbReference>
<protein>
    <submittedName>
        <fullName evidence="2">Helix-turn-helix protein</fullName>
    </submittedName>
</protein>
<sequence>MRPAQARSVIGSRMRELREAAGVPLTRAAILSGWDKGHLSRVERGHTKPSRELIEWYDESFGAGQSLVNQSVELDEAVRVGKDMSLRDMRRRGSVLHPILLGGSVPADHHPEDRAELVGETVPDGTRVCRDQEFEKSWEIRNSGERVWKDRWLTRQGAAGTPGWMRSPARTRLPDAVPGEVVTVRMRLQAPSQVGASTAYFKVTDEEGRLYYPGLESPPVYCTIFTVYEL</sequence>